<protein>
    <submittedName>
        <fullName evidence="3">Membrane protein YuaF</fullName>
    </submittedName>
</protein>
<evidence type="ECO:0000313" key="3">
    <source>
        <dbReference type="EMBL" id="GGB48912.1"/>
    </source>
</evidence>
<feature type="domain" description="Membrane protein NfeD2 N-terminal transmembrane" evidence="2">
    <location>
        <begin position="1"/>
        <end position="102"/>
    </location>
</feature>
<keyword evidence="1" id="KW-1133">Transmembrane helix</keyword>
<sequence>MEVLGYPLETVYLFGLIIGGGLVFIFILLSDVLEGMFEFLSSSIFNPTLILAYVTILSAAGYILEISTSLHSLIIFIISLVLAFVLVVLLNVFVLIPLSSAEASLAYTEEDLKGRVGKVITSIPEEGYGEVVLSGKGGNIAKSAKSFEGQPIADGTEVLVIDIKGGVVYVSVYEH</sequence>
<comment type="caution">
    <text evidence="3">The sequence shown here is derived from an EMBL/GenBank/DDBJ whole genome shotgun (WGS) entry which is preliminary data.</text>
</comment>
<evidence type="ECO:0000256" key="1">
    <source>
        <dbReference type="SAM" id="Phobius"/>
    </source>
</evidence>
<keyword evidence="1" id="KW-0472">Membrane</keyword>
<dbReference type="Proteomes" id="UP000621492">
    <property type="component" value="Unassembled WGS sequence"/>
</dbReference>
<gene>
    <name evidence="3" type="primary">yuaF</name>
    <name evidence="3" type="ORF">GCM10011409_28100</name>
</gene>
<dbReference type="AlphaFoldDB" id="A0A9W5TZD1"/>
<feature type="transmembrane region" description="Helical" evidence="1">
    <location>
        <begin position="70"/>
        <end position="96"/>
    </location>
</feature>
<proteinExistence type="predicted"/>
<organism evidence="3 4">
    <name type="scientific">Lentibacillus populi</name>
    <dbReference type="NCBI Taxonomy" id="1827502"/>
    <lineage>
        <taxon>Bacteria</taxon>
        <taxon>Bacillati</taxon>
        <taxon>Bacillota</taxon>
        <taxon>Bacilli</taxon>
        <taxon>Bacillales</taxon>
        <taxon>Bacillaceae</taxon>
        <taxon>Lentibacillus</taxon>
    </lineage>
</organism>
<accession>A0A9W5TZD1</accession>
<feature type="transmembrane region" description="Helical" evidence="1">
    <location>
        <begin position="44"/>
        <end position="64"/>
    </location>
</feature>
<dbReference type="InterPro" id="IPR058653">
    <property type="entry name" value="NfeD2_TM"/>
</dbReference>
<keyword evidence="4" id="KW-1185">Reference proteome</keyword>
<dbReference type="RefSeq" id="WP_155555602.1">
    <property type="nucleotide sequence ID" value="NZ_BMJD01000024.1"/>
</dbReference>
<feature type="transmembrane region" description="Helical" evidence="1">
    <location>
        <begin position="12"/>
        <end position="32"/>
    </location>
</feature>
<evidence type="ECO:0000313" key="4">
    <source>
        <dbReference type="Proteomes" id="UP000621492"/>
    </source>
</evidence>
<dbReference type="InterPro" id="IPR012340">
    <property type="entry name" value="NA-bd_OB-fold"/>
</dbReference>
<dbReference type="EMBL" id="BMJD01000024">
    <property type="protein sequence ID" value="GGB48912.1"/>
    <property type="molecule type" value="Genomic_DNA"/>
</dbReference>
<dbReference type="Pfam" id="PF25842">
    <property type="entry name" value="NfeD_TM"/>
    <property type="match status" value="1"/>
</dbReference>
<name>A0A9W5TZD1_9BACI</name>
<evidence type="ECO:0000259" key="2">
    <source>
        <dbReference type="Pfam" id="PF25842"/>
    </source>
</evidence>
<dbReference type="Gene3D" id="2.40.50.140">
    <property type="entry name" value="Nucleic acid-binding proteins"/>
    <property type="match status" value="1"/>
</dbReference>
<keyword evidence="1" id="KW-0812">Transmembrane</keyword>
<reference evidence="3" key="1">
    <citation type="journal article" date="2014" name="Int. J. Syst. Evol. Microbiol.">
        <title>Complete genome sequence of Corynebacterium casei LMG S-19264T (=DSM 44701T), isolated from a smear-ripened cheese.</title>
        <authorList>
            <consortium name="US DOE Joint Genome Institute (JGI-PGF)"/>
            <person name="Walter F."/>
            <person name="Albersmeier A."/>
            <person name="Kalinowski J."/>
            <person name="Ruckert C."/>
        </authorList>
    </citation>
    <scope>NUCLEOTIDE SEQUENCE</scope>
    <source>
        <strain evidence="3">CGMCC 1.15454</strain>
    </source>
</reference>
<reference evidence="3" key="2">
    <citation type="submission" date="2020-09" db="EMBL/GenBank/DDBJ databases">
        <authorList>
            <person name="Sun Q."/>
            <person name="Zhou Y."/>
        </authorList>
    </citation>
    <scope>NUCLEOTIDE SEQUENCE</scope>
    <source>
        <strain evidence="3">CGMCC 1.15454</strain>
    </source>
</reference>